<keyword evidence="2" id="KW-1185">Reference proteome</keyword>
<dbReference type="HOGENOM" id="CLU_3015192_0_0_1"/>
<gene>
    <name evidence="1" type="ORF">M404DRAFT_32813</name>
</gene>
<dbReference type="AlphaFoldDB" id="A0A0C3IIR1"/>
<proteinExistence type="predicted"/>
<organism evidence="1 2">
    <name type="scientific">Pisolithus tinctorius Marx 270</name>
    <dbReference type="NCBI Taxonomy" id="870435"/>
    <lineage>
        <taxon>Eukaryota</taxon>
        <taxon>Fungi</taxon>
        <taxon>Dikarya</taxon>
        <taxon>Basidiomycota</taxon>
        <taxon>Agaricomycotina</taxon>
        <taxon>Agaricomycetes</taxon>
        <taxon>Agaricomycetidae</taxon>
        <taxon>Boletales</taxon>
        <taxon>Sclerodermatineae</taxon>
        <taxon>Pisolithaceae</taxon>
        <taxon>Pisolithus</taxon>
    </lineage>
</organism>
<accession>A0A0C3IIR1</accession>
<dbReference type="EMBL" id="KN832038">
    <property type="protein sequence ID" value="KIN96862.1"/>
    <property type="molecule type" value="Genomic_DNA"/>
</dbReference>
<evidence type="ECO:0000313" key="1">
    <source>
        <dbReference type="EMBL" id="KIN96862.1"/>
    </source>
</evidence>
<reference evidence="1 2" key="1">
    <citation type="submission" date="2014-04" db="EMBL/GenBank/DDBJ databases">
        <authorList>
            <consortium name="DOE Joint Genome Institute"/>
            <person name="Kuo A."/>
            <person name="Kohler A."/>
            <person name="Costa M.D."/>
            <person name="Nagy L.G."/>
            <person name="Floudas D."/>
            <person name="Copeland A."/>
            <person name="Barry K.W."/>
            <person name="Cichocki N."/>
            <person name="Veneault-Fourrey C."/>
            <person name="LaButti K."/>
            <person name="Lindquist E.A."/>
            <person name="Lipzen A."/>
            <person name="Lundell T."/>
            <person name="Morin E."/>
            <person name="Murat C."/>
            <person name="Sun H."/>
            <person name="Tunlid A."/>
            <person name="Henrissat B."/>
            <person name="Grigoriev I.V."/>
            <person name="Hibbett D.S."/>
            <person name="Martin F."/>
            <person name="Nordberg H.P."/>
            <person name="Cantor M.N."/>
            <person name="Hua S.X."/>
        </authorList>
    </citation>
    <scope>NUCLEOTIDE SEQUENCE [LARGE SCALE GENOMIC DNA]</scope>
    <source>
        <strain evidence="1 2">Marx 270</strain>
    </source>
</reference>
<sequence>MASPGFTAQTRQLRSPCGPGFPGLDLLTPVPLFVPAFPTSGLLYDRSPEFQSSLLH</sequence>
<dbReference type="InParanoid" id="A0A0C3IIR1"/>
<dbReference type="Proteomes" id="UP000054217">
    <property type="component" value="Unassembled WGS sequence"/>
</dbReference>
<protein>
    <submittedName>
        <fullName evidence="1">Uncharacterized protein</fullName>
    </submittedName>
</protein>
<reference evidence="2" key="2">
    <citation type="submission" date="2015-01" db="EMBL/GenBank/DDBJ databases">
        <title>Evolutionary Origins and Diversification of the Mycorrhizal Mutualists.</title>
        <authorList>
            <consortium name="DOE Joint Genome Institute"/>
            <consortium name="Mycorrhizal Genomics Consortium"/>
            <person name="Kohler A."/>
            <person name="Kuo A."/>
            <person name="Nagy L.G."/>
            <person name="Floudas D."/>
            <person name="Copeland A."/>
            <person name="Barry K.W."/>
            <person name="Cichocki N."/>
            <person name="Veneault-Fourrey C."/>
            <person name="LaButti K."/>
            <person name="Lindquist E.A."/>
            <person name="Lipzen A."/>
            <person name="Lundell T."/>
            <person name="Morin E."/>
            <person name="Murat C."/>
            <person name="Riley R."/>
            <person name="Ohm R."/>
            <person name="Sun H."/>
            <person name="Tunlid A."/>
            <person name="Henrissat B."/>
            <person name="Grigoriev I.V."/>
            <person name="Hibbett D.S."/>
            <person name="Martin F."/>
        </authorList>
    </citation>
    <scope>NUCLEOTIDE SEQUENCE [LARGE SCALE GENOMIC DNA]</scope>
    <source>
        <strain evidence="2">Marx 270</strain>
    </source>
</reference>
<name>A0A0C3IIR1_PISTI</name>
<evidence type="ECO:0000313" key="2">
    <source>
        <dbReference type="Proteomes" id="UP000054217"/>
    </source>
</evidence>